<dbReference type="Gene3D" id="3.40.50.2000">
    <property type="entry name" value="Glycogen Phosphorylase B"/>
    <property type="match status" value="2"/>
</dbReference>
<accession>A0A9D5JWR2</accession>
<protein>
    <submittedName>
        <fullName evidence="1">Teichoic acid biosynthesis protein</fullName>
    </submittedName>
</protein>
<gene>
    <name evidence="1" type="ORF">GF339_14050</name>
</gene>
<dbReference type="SUPFAM" id="SSF53756">
    <property type="entry name" value="UDP-Glycosyltransferase/glycogen phosphorylase"/>
    <property type="match status" value="1"/>
</dbReference>
<organism evidence="1 2">
    <name type="scientific">candidate division KSB3 bacterium</name>
    <dbReference type="NCBI Taxonomy" id="2044937"/>
    <lineage>
        <taxon>Bacteria</taxon>
        <taxon>candidate division KSB3</taxon>
    </lineage>
</organism>
<name>A0A9D5JWR2_9BACT</name>
<evidence type="ECO:0000313" key="2">
    <source>
        <dbReference type="Proteomes" id="UP000649604"/>
    </source>
</evidence>
<proteinExistence type="predicted"/>
<dbReference type="Pfam" id="PF13528">
    <property type="entry name" value="Glyco_trans_1_3"/>
    <property type="match status" value="1"/>
</dbReference>
<comment type="caution">
    <text evidence="1">The sequence shown here is derived from an EMBL/GenBank/DDBJ whole genome shotgun (WGS) entry which is preliminary data.</text>
</comment>
<sequence length="455" mass="51580">MMAKNGPLHFNTTLKKSLYFCKKRPSLEMQCVIGIPAFYTRCTPSFKCFQAEVIPAKAGIHRLRVEIPASAGMTQEIAHDAFMSSCKRRLSMGKIFYSLAGEGRGHATRVRTIVEDLRRDHEIVIYAPAMAYEFLSQIYQGTAVTVRRIPGLCFHYTRSRTLDSWKTAWYGLLTICQFPQLIHRLGADIELEQPDLVLTDFEPSLPWAARRCGVPFISLTHQHFLVACDLRSLPGFLQLQANIMAWFVRAYYSHQVQTIVSSFFFPPLKPQYRNVEQIGVLLRPKILQARCETGDHIVAYLRRAMTPEVYQALAECQREVRIYGLGARSSTGLLRFFEIDGYRFAEDLATSRALISTAGNQLVGEALFLGKPVLAMPERGNYEQQINAYFLQRSRAGLAVNMAQITASHIHHLLEKFQDIRCVINRDRLYGNPAALKLIAKHLPTPVLSSSYTLA</sequence>
<reference evidence="1" key="1">
    <citation type="submission" date="2019-11" db="EMBL/GenBank/DDBJ databases">
        <title>Microbial mats filling the niche in hypersaline microbial mats.</title>
        <authorList>
            <person name="Wong H.L."/>
            <person name="Macleod F.I."/>
            <person name="White R.A. III"/>
            <person name="Burns B.P."/>
        </authorList>
    </citation>
    <scope>NUCLEOTIDE SEQUENCE</scope>
    <source>
        <strain evidence="1">Rbin_158</strain>
    </source>
</reference>
<evidence type="ECO:0000313" key="1">
    <source>
        <dbReference type="EMBL" id="MBD3325704.1"/>
    </source>
</evidence>
<dbReference type="AlphaFoldDB" id="A0A9D5JWR2"/>
<dbReference type="Proteomes" id="UP000649604">
    <property type="component" value="Unassembled WGS sequence"/>
</dbReference>
<dbReference type="EMBL" id="WJJP01000451">
    <property type="protein sequence ID" value="MBD3325704.1"/>
    <property type="molecule type" value="Genomic_DNA"/>
</dbReference>